<dbReference type="AlphaFoldDB" id="A0A9D2JXU4"/>
<feature type="binding site" evidence="5">
    <location>
        <position position="107"/>
    </location>
    <ligand>
        <name>substrate</name>
    </ligand>
</feature>
<dbReference type="PROSITE" id="PS00798">
    <property type="entry name" value="ALDOKETO_REDUCTASE_1"/>
    <property type="match status" value="1"/>
</dbReference>
<evidence type="ECO:0000313" key="9">
    <source>
        <dbReference type="Proteomes" id="UP000824106"/>
    </source>
</evidence>
<evidence type="ECO:0000256" key="5">
    <source>
        <dbReference type="PIRSR" id="PIRSR000097-2"/>
    </source>
</evidence>
<dbReference type="PRINTS" id="PR00069">
    <property type="entry name" value="ALDKETRDTASE"/>
</dbReference>
<evidence type="ECO:0000256" key="4">
    <source>
        <dbReference type="PIRSR" id="PIRSR000097-1"/>
    </source>
</evidence>
<reference evidence="8" key="1">
    <citation type="journal article" date="2021" name="PeerJ">
        <title>Extensive microbial diversity within the chicken gut microbiome revealed by metagenomics and culture.</title>
        <authorList>
            <person name="Gilroy R."/>
            <person name="Ravi A."/>
            <person name="Getino M."/>
            <person name="Pursley I."/>
            <person name="Horton D.L."/>
            <person name="Alikhan N.F."/>
            <person name="Baker D."/>
            <person name="Gharbi K."/>
            <person name="Hall N."/>
            <person name="Watson M."/>
            <person name="Adriaenssens E.M."/>
            <person name="Foster-Nyarko E."/>
            <person name="Jarju S."/>
            <person name="Secka A."/>
            <person name="Antonio M."/>
            <person name="Oren A."/>
            <person name="Chaudhuri R.R."/>
            <person name="La Ragione R."/>
            <person name="Hildebrand F."/>
            <person name="Pallen M.J."/>
        </authorList>
    </citation>
    <scope>NUCLEOTIDE SEQUENCE</scope>
    <source>
        <strain evidence="8">CHK169-4300</strain>
    </source>
</reference>
<dbReference type="Gene3D" id="3.20.20.100">
    <property type="entry name" value="NADP-dependent oxidoreductase domain"/>
    <property type="match status" value="1"/>
</dbReference>
<gene>
    <name evidence="8" type="ORF">H9808_05910</name>
</gene>
<dbReference type="PANTHER" id="PTHR43827:SF3">
    <property type="entry name" value="NADP-DEPENDENT OXIDOREDUCTASE DOMAIN-CONTAINING PROTEIN"/>
    <property type="match status" value="1"/>
</dbReference>
<evidence type="ECO:0000256" key="3">
    <source>
        <dbReference type="ARBA" id="ARBA00023002"/>
    </source>
</evidence>
<dbReference type="FunFam" id="3.20.20.100:FF:000015">
    <property type="entry name" value="Oxidoreductase, aldo/keto reductase family"/>
    <property type="match status" value="1"/>
</dbReference>
<dbReference type="GO" id="GO:0016616">
    <property type="term" value="F:oxidoreductase activity, acting on the CH-OH group of donors, NAD or NADP as acceptor"/>
    <property type="evidence" value="ECO:0007669"/>
    <property type="project" value="UniProtKB-ARBA"/>
</dbReference>
<dbReference type="SUPFAM" id="SSF51430">
    <property type="entry name" value="NAD(P)-linked oxidoreductase"/>
    <property type="match status" value="1"/>
</dbReference>
<dbReference type="EMBL" id="DXAZ01000089">
    <property type="protein sequence ID" value="HIZ71286.1"/>
    <property type="molecule type" value="Genomic_DNA"/>
</dbReference>
<dbReference type="PANTHER" id="PTHR43827">
    <property type="entry name" value="2,5-DIKETO-D-GLUCONIC ACID REDUCTASE"/>
    <property type="match status" value="1"/>
</dbReference>
<evidence type="ECO:0000313" key="8">
    <source>
        <dbReference type="EMBL" id="HIZ71286.1"/>
    </source>
</evidence>
<dbReference type="InterPro" id="IPR018170">
    <property type="entry name" value="Aldo/ket_reductase_CS"/>
</dbReference>
<evidence type="ECO:0000256" key="2">
    <source>
        <dbReference type="ARBA" id="ARBA00022857"/>
    </source>
</evidence>
<evidence type="ECO:0000256" key="6">
    <source>
        <dbReference type="PIRSR" id="PIRSR000097-3"/>
    </source>
</evidence>
<evidence type="ECO:0000259" key="7">
    <source>
        <dbReference type="Pfam" id="PF00248"/>
    </source>
</evidence>
<dbReference type="PIRSF" id="PIRSF000097">
    <property type="entry name" value="AKR"/>
    <property type="match status" value="1"/>
</dbReference>
<dbReference type="InterPro" id="IPR036812">
    <property type="entry name" value="NAD(P)_OxRdtase_dom_sf"/>
</dbReference>
<dbReference type="Proteomes" id="UP000824106">
    <property type="component" value="Unassembled WGS sequence"/>
</dbReference>
<dbReference type="InterPro" id="IPR023210">
    <property type="entry name" value="NADP_OxRdtase_dom"/>
</dbReference>
<feature type="site" description="Lowers pKa of active site Tyr" evidence="6">
    <location>
        <position position="74"/>
    </location>
</feature>
<accession>A0A9D2JXU4</accession>
<dbReference type="CDD" id="cd19133">
    <property type="entry name" value="AKR_AKR5F1"/>
    <property type="match status" value="1"/>
</dbReference>
<sequence>MKTISLPSGVDIPILGYGTFQITDPEEAENSVISAIQAGYRHIDTAQSYMNEEAVGRGIKNSGVSRKDIFLTTKIWVENTTYNGVLTSFEESLERLDMDYVDLLLLHQPYNDTFGAWRAMEELLEQGKVRAIGVSNFSADQVVNLATFNEISPQINQIEVNPFHQQSEYIDLLKEEGIVPEVWAPFAEGMNNIFENEVLEKIAQKHNKSVAQVILRWLVEQDIVVLAKSVHPERMEENLAIFDFSLDDDDKKQIKALDQETSQFFNHKDPEIIKNMATRKLDY</sequence>
<keyword evidence="3" id="KW-0560">Oxidoreductase</keyword>
<name>A0A9D2JXU4_9LACT</name>
<dbReference type="Pfam" id="PF00248">
    <property type="entry name" value="Aldo_ket_red"/>
    <property type="match status" value="1"/>
</dbReference>
<reference evidence="8" key="2">
    <citation type="submission" date="2021-04" db="EMBL/GenBank/DDBJ databases">
        <authorList>
            <person name="Gilroy R."/>
        </authorList>
    </citation>
    <scope>NUCLEOTIDE SEQUENCE</scope>
    <source>
        <strain evidence="8">CHK169-4300</strain>
    </source>
</reference>
<organism evidence="8 9">
    <name type="scientific">Candidatus Atopostipes pullistercoris</name>
    <dbReference type="NCBI Taxonomy" id="2838467"/>
    <lineage>
        <taxon>Bacteria</taxon>
        <taxon>Bacillati</taxon>
        <taxon>Bacillota</taxon>
        <taxon>Bacilli</taxon>
        <taxon>Lactobacillales</taxon>
        <taxon>Carnobacteriaceae</taxon>
        <taxon>Atopostipes</taxon>
    </lineage>
</organism>
<dbReference type="PROSITE" id="PS00062">
    <property type="entry name" value="ALDOKETO_REDUCTASE_2"/>
    <property type="match status" value="1"/>
</dbReference>
<comment type="caution">
    <text evidence="8">The sequence shown here is derived from an EMBL/GenBank/DDBJ whole genome shotgun (WGS) entry which is preliminary data.</text>
</comment>
<feature type="active site" description="Proton donor" evidence="4">
    <location>
        <position position="49"/>
    </location>
</feature>
<comment type="similarity">
    <text evidence="1">Belongs to the aldo/keto reductase family.</text>
</comment>
<dbReference type="PROSITE" id="PS00063">
    <property type="entry name" value="ALDOKETO_REDUCTASE_3"/>
    <property type="match status" value="1"/>
</dbReference>
<keyword evidence="2" id="KW-0521">NADP</keyword>
<feature type="domain" description="NADP-dependent oxidoreductase" evidence="7">
    <location>
        <begin position="15"/>
        <end position="258"/>
    </location>
</feature>
<protein>
    <submittedName>
        <fullName evidence="8">Aldo/keto reductase</fullName>
    </submittedName>
</protein>
<evidence type="ECO:0000256" key="1">
    <source>
        <dbReference type="ARBA" id="ARBA00007905"/>
    </source>
</evidence>
<dbReference type="InterPro" id="IPR020471">
    <property type="entry name" value="AKR"/>
</dbReference>
<proteinExistence type="inferred from homology"/>